<organism evidence="1 2">
    <name type="scientific">Pontibacter silvestris</name>
    <dbReference type="NCBI Taxonomy" id="2305183"/>
    <lineage>
        <taxon>Bacteria</taxon>
        <taxon>Pseudomonadati</taxon>
        <taxon>Bacteroidota</taxon>
        <taxon>Cytophagia</taxon>
        <taxon>Cytophagales</taxon>
        <taxon>Hymenobacteraceae</taxon>
        <taxon>Pontibacter</taxon>
    </lineage>
</organism>
<keyword evidence="2" id="KW-1185">Reference proteome</keyword>
<sequence>MEELKRLSKLVTYSLNINSVLYQDKKQGNKEDVLISNIKKGKYKTDADAALDLYQAGPNDVRYKMLKHRLKRKLYNNLYFIDYNKLNTKVSFQKEQECYSMLHHAHVLLRQYELDLVISIAKKIIAIANQYDFTSLLISGLELLTLSYSQQGALKPFLSAKQDLTVALDKRNYEREAVSLFQYVSINLKKSVKSRKELLPELPSILHKLEDLWNSCGTFDAFESYYKAYIWYNELEGSFANIVTLTVQSERWVEEGKVNLLRFEYSYNKFIIVYAHLRAKHLINGLLYAERFLADFNPNTSKWFAYMENYCLLALHSKLYELADSLFQKVFANGAYSKIGNTAKERWVLYQAYFSLVNSNSTTGIANKKNPYFISLPEYSKDKQGFNVAILVLQFVYFLKKGDAEALMYRIESLKKYILTHLKDNFSLRSKLFLKLLMLTVTEDFNAEVCATKGEKYFEKLKDTPTPGDAYAEIEIIPYEHLWELILDTLIKREA</sequence>
<accession>A0ABW4WWA7</accession>
<gene>
    <name evidence="1" type="ORF">ACFSKU_03985</name>
</gene>
<proteinExistence type="predicted"/>
<evidence type="ECO:0000313" key="1">
    <source>
        <dbReference type="EMBL" id="MFD2066030.1"/>
    </source>
</evidence>
<reference evidence="2" key="1">
    <citation type="journal article" date="2019" name="Int. J. Syst. Evol. Microbiol.">
        <title>The Global Catalogue of Microorganisms (GCM) 10K type strain sequencing project: providing services to taxonomists for standard genome sequencing and annotation.</title>
        <authorList>
            <consortium name="The Broad Institute Genomics Platform"/>
            <consortium name="The Broad Institute Genome Sequencing Center for Infectious Disease"/>
            <person name="Wu L."/>
            <person name="Ma J."/>
        </authorList>
    </citation>
    <scope>NUCLEOTIDE SEQUENCE [LARGE SCALE GENOMIC DNA]</scope>
    <source>
        <strain evidence="2">JCM 16545</strain>
    </source>
</reference>
<name>A0ABW4WWA7_9BACT</name>
<dbReference type="Proteomes" id="UP001597369">
    <property type="component" value="Unassembled WGS sequence"/>
</dbReference>
<comment type="caution">
    <text evidence="1">The sequence shown here is derived from an EMBL/GenBank/DDBJ whole genome shotgun (WGS) entry which is preliminary data.</text>
</comment>
<protein>
    <submittedName>
        <fullName evidence="1">Uncharacterized protein</fullName>
    </submittedName>
</protein>
<evidence type="ECO:0000313" key="2">
    <source>
        <dbReference type="Proteomes" id="UP001597369"/>
    </source>
</evidence>
<dbReference type="RefSeq" id="WP_229962133.1">
    <property type="nucleotide sequence ID" value="NZ_JAJJWI010000019.1"/>
</dbReference>
<dbReference type="EMBL" id="JBHUHV010000014">
    <property type="protein sequence ID" value="MFD2066030.1"/>
    <property type="molecule type" value="Genomic_DNA"/>
</dbReference>